<proteinExistence type="predicted"/>
<sequence length="475" mass="50820">MRFQLCAALTALGLAAALPPAFAAAGDDPLITGPIRSFTAPQGFQVVIARAEAPEGIEPRILAGLYTRHGQATEAIPGLAHFSEHVFANARASIRDWSYPEGSDSLDSNAQARSDYVSAWLTINKPDGTDASGLALALSYSAKLWGFAVPEELVETQRQRILDELERTGAYGQYRAQYALEHAFYGNRPEIEAESALAGTLSRQTIEAYQAIVYRPENVTLVVAGDLDPAAMEGALLAAFATRGPLPQREPLQPEGLLRADAIVEDAGPVIRRFDTLEGDWVAAGFAAPASSDPDFAALLVLDQYLLGGRGPFETLWQVSRAPLSPLGRALAGRASVTALSDARGYGAAIPPLAERAPAYFTILFGGPELDPAAAPSLLQSALADVRTGMSDDAILEARDQLLDFYRRWLNAANLRPLGDHLAGLSFQDPSAPERLMMLHSELAAVTPDAVRAAMDRYLLEGAWRYGIVDGQTAP</sequence>
<evidence type="ECO:0000313" key="4">
    <source>
        <dbReference type="Proteomes" id="UP000308054"/>
    </source>
</evidence>
<dbReference type="EMBL" id="SRXW01000006">
    <property type="protein sequence ID" value="TGY87436.1"/>
    <property type="molecule type" value="Genomic_DNA"/>
</dbReference>
<feature type="domain" description="Peptidase M16 C-terminal" evidence="2">
    <location>
        <begin position="201"/>
        <end position="323"/>
    </location>
</feature>
<dbReference type="Proteomes" id="UP000308054">
    <property type="component" value="Unassembled WGS sequence"/>
</dbReference>
<evidence type="ECO:0000259" key="2">
    <source>
        <dbReference type="Pfam" id="PF05193"/>
    </source>
</evidence>
<keyword evidence="4" id="KW-1185">Reference proteome</keyword>
<dbReference type="InterPro" id="IPR007863">
    <property type="entry name" value="Peptidase_M16_C"/>
</dbReference>
<name>A0A4S2GWL3_9PROT</name>
<feature type="signal peptide" evidence="1">
    <location>
        <begin position="1"/>
        <end position="23"/>
    </location>
</feature>
<evidence type="ECO:0000256" key="1">
    <source>
        <dbReference type="SAM" id="SignalP"/>
    </source>
</evidence>
<gene>
    <name evidence="3" type="ORF">E5163_15330</name>
</gene>
<dbReference type="SUPFAM" id="SSF63411">
    <property type="entry name" value="LuxS/MPP-like metallohydrolase"/>
    <property type="match status" value="2"/>
</dbReference>
<dbReference type="OrthoDB" id="9811314at2"/>
<dbReference type="Pfam" id="PF05193">
    <property type="entry name" value="Peptidase_M16_C"/>
    <property type="match status" value="1"/>
</dbReference>
<feature type="chain" id="PRO_5020373000" evidence="1">
    <location>
        <begin position="24"/>
        <end position="475"/>
    </location>
</feature>
<dbReference type="Gene3D" id="3.30.830.10">
    <property type="entry name" value="Metalloenzyme, LuxS/M16 peptidase-like"/>
    <property type="match status" value="2"/>
</dbReference>
<dbReference type="RefSeq" id="WP_135997410.1">
    <property type="nucleotide sequence ID" value="NZ_CP071057.1"/>
</dbReference>
<evidence type="ECO:0000313" key="3">
    <source>
        <dbReference type="EMBL" id="TGY87436.1"/>
    </source>
</evidence>
<keyword evidence="1" id="KW-0732">Signal</keyword>
<dbReference type="GO" id="GO:0046872">
    <property type="term" value="F:metal ion binding"/>
    <property type="evidence" value="ECO:0007669"/>
    <property type="project" value="InterPro"/>
</dbReference>
<organism evidence="3 4">
    <name type="scientific">Marinicauda algicola</name>
    <dbReference type="NCBI Taxonomy" id="2029849"/>
    <lineage>
        <taxon>Bacteria</taxon>
        <taxon>Pseudomonadati</taxon>
        <taxon>Pseudomonadota</taxon>
        <taxon>Alphaproteobacteria</taxon>
        <taxon>Maricaulales</taxon>
        <taxon>Maricaulaceae</taxon>
        <taxon>Marinicauda</taxon>
    </lineage>
</organism>
<accession>A0A4S2GWL3</accession>
<protein>
    <submittedName>
        <fullName evidence="3">Insulinase family protein</fullName>
    </submittedName>
</protein>
<dbReference type="AlphaFoldDB" id="A0A4S2GWL3"/>
<reference evidence="3 4" key="1">
    <citation type="journal article" date="2017" name="Int. J. Syst. Evol. Microbiol.">
        <title>Marinicauda algicola sp. nov., isolated from a marine red alga Rhodosorus marinus.</title>
        <authorList>
            <person name="Jeong S.E."/>
            <person name="Jeon S.H."/>
            <person name="Chun B.H."/>
            <person name="Kim D.W."/>
            <person name="Jeon C.O."/>
        </authorList>
    </citation>
    <scope>NUCLEOTIDE SEQUENCE [LARGE SCALE GENOMIC DNA]</scope>
    <source>
        <strain evidence="3 4">JCM 31718</strain>
    </source>
</reference>
<comment type="caution">
    <text evidence="3">The sequence shown here is derived from an EMBL/GenBank/DDBJ whole genome shotgun (WGS) entry which is preliminary data.</text>
</comment>
<dbReference type="InterPro" id="IPR011249">
    <property type="entry name" value="Metalloenz_LuxS/M16"/>
</dbReference>